<keyword evidence="1" id="KW-0472">Membrane</keyword>
<comment type="caution">
    <text evidence="2">The sequence shown here is derived from an EMBL/GenBank/DDBJ whole genome shotgun (WGS) entry which is preliminary data.</text>
</comment>
<evidence type="ECO:0000313" key="3">
    <source>
        <dbReference type="Proteomes" id="UP000664495"/>
    </source>
</evidence>
<dbReference type="RefSeq" id="WP_207108436.1">
    <property type="nucleotide sequence ID" value="NZ_JAFLVR010000021.1"/>
</dbReference>
<keyword evidence="1" id="KW-0812">Transmembrane</keyword>
<feature type="transmembrane region" description="Helical" evidence="1">
    <location>
        <begin position="6"/>
        <end position="24"/>
    </location>
</feature>
<evidence type="ECO:0000313" key="2">
    <source>
        <dbReference type="EMBL" id="MBO0452664.1"/>
    </source>
</evidence>
<accession>A0ABS3HGU0</accession>
<proteinExistence type="predicted"/>
<sequence>MYNYIWFTGVMGVGLLTVAIITLMKEMVYCERHGLKKLKTLIPNGLLVVCSIGWFVLTICLYLSIQNQI</sequence>
<name>A0ABS3HGU0_9ENTE</name>
<evidence type="ECO:0000256" key="1">
    <source>
        <dbReference type="SAM" id="Phobius"/>
    </source>
</evidence>
<gene>
    <name evidence="2" type="ORF">JZO85_10305</name>
</gene>
<protein>
    <submittedName>
        <fullName evidence="2">Uncharacterized protein</fullName>
    </submittedName>
</protein>
<dbReference type="EMBL" id="JAFLVR010000021">
    <property type="protein sequence ID" value="MBO0452664.1"/>
    <property type="molecule type" value="Genomic_DNA"/>
</dbReference>
<feature type="transmembrane region" description="Helical" evidence="1">
    <location>
        <begin position="45"/>
        <end position="65"/>
    </location>
</feature>
<keyword evidence="1" id="KW-1133">Transmembrane helix</keyword>
<organism evidence="2 3">
    <name type="scientific">Candidatus Enterococcus murrayae</name>
    <dbReference type="NCBI Taxonomy" id="2815321"/>
    <lineage>
        <taxon>Bacteria</taxon>
        <taxon>Bacillati</taxon>
        <taxon>Bacillota</taxon>
        <taxon>Bacilli</taxon>
        <taxon>Lactobacillales</taxon>
        <taxon>Enterococcaceae</taxon>
        <taxon>Enterococcus</taxon>
    </lineage>
</organism>
<keyword evidence="3" id="KW-1185">Reference proteome</keyword>
<reference evidence="2 3" key="1">
    <citation type="submission" date="2021-03" db="EMBL/GenBank/DDBJ databases">
        <title>Enterococcal diversity collection.</title>
        <authorList>
            <person name="Gilmore M.S."/>
            <person name="Schwartzman J."/>
            <person name="Van Tyne D."/>
            <person name="Martin M."/>
            <person name="Earl A.M."/>
            <person name="Manson A.L."/>
            <person name="Straub T."/>
            <person name="Salamzade R."/>
            <person name="Saavedra J."/>
            <person name="Lebreton F."/>
            <person name="Prichula J."/>
            <person name="Schaufler K."/>
            <person name="Gaca A."/>
            <person name="Sgardioli B."/>
            <person name="Wagenaar J."/>
            <person name="Strong T."/>
        </authorList>
    </citation>
    <scope>NUCLEOTIDE SEQUENCE [LARGE SCALE GENOMIC DNA]</scope>
    <source>
        <strain evidence="2 3">MJM16</strain>
    </source>
</reference>
<dbReference type="Proteomes" id="UP000664495">
    <property type="component" value="Unassembled WGS sequence"/>
</dbReference>